<dbReference type="Proteomes" id="UP000650466">
    <property type="component" value="Unassembled WGS sequence"/>
</dbReference>
<feature type="region of interest" description="Disordered" evidence="1">
    <location>
        <begin position="99"/>
        <end position="125"/>
    </location>
</feature>
<dbReference type="InterPro" id="IPR037053">
    <property type="entry name" value="Phage_tail_collar_dom_sf"/>
</dbReference>
<dbReference type="AlphaFoldDB" id="A0A926QKN1"/>
<sequence length="176" mass="18450">MSEPFVGEIRLFAGNFAPNGWAFCNGQLLPISQNTALFSLLGTFYGGNGKTNFALPNLQGSVAVGAGQGEGLTERFVGESGGSSSITLLMSELPMHSHTPRAKTASSHESPEGAVWSKTAGRRGTPAYASVPGWPEVTMNMNAVGIAGGNLPHNNKQPYLGLNYIIALEGIFPPRS</sequence>
<evidence type="ECO:0000256" key="1">
    <source>
        <dbReference type="SAM" id="MobiDB-lite"/>
    </source>
</evidence>
<dbReference type="SUPFAM" id="SSF88874">
    <property type="entry name" value="Receptor-binding domain of short tail fibre protein gp12"/>
    <property type="match status" value="1"/>
</dbReference>
<evidence type="ECO:0000313" key="4">
    <source>
        <dbReference type="Proteomes" id="UP000650466"/>
    </source>
</evidence>
<reference evidence="3" key="1">
    <citation type="submission" date="2020-09" db="EMBL/GenBank/DDBJ databases">
        <title>Draft Genome Sequence of Paenibacillus sp. WST5.</title>
        <authorList>
            <person name="Bao Z."/>
        </authorList>
    </citation>
    <scope>NUCLEOTIDE SEQUENCE</scope>
    <source>
        <strain evidence="3">WST5</strain>
    </source>
</reference>
<accession>A0A926QKN1</accession>
<comment type="caution">
    <text evidence="3">The sequence shown here is derived from an EMBL/GenBank/DDBJ whole genome shotgun (WGS) entry which is preliminary data.</text>
</comment>
<name>A0A926QKN1_9BACL</name>
<gene>
    <name evidence="3" type="ORF">ICC18_17725</name>
</gene>
<keyword evidence="4" id="KW-1185">Reference proteome</keyword>
<organism evidence="3 4">
    <name type="scientific">Paenibacillus sedimenti</name>
    <dbReference type="NCBI Taxonomy" id="2770274"/>
    <lineage>
        <taxon>Bacteria</taxon>
        <taxon>Bacillati</taxon>
        <taxon>Bacillota</taxon>
        <taxon>Bacilli</taxon>
        <taxon>Bacillales</taxon>
        <taxon>Paenibacillaceae</taxon>
        <taxon>Paenibacillus</taxon>
    </lineage>
</organism>
<evidence type="ECO:0000259" key="2">
    <source>
        <dbReference type="Pfam" id="PF07484"/>
    </source>
</evidence>
<dbReference type="Pfam" id="PF07484">
    <property type="entry name" value="Collar"/>
    <property type="match status" value="1"/>
</dbReference>
<dbReference type="RefSeq" id="WP_188175758.1">
    <property type="nucleotide sequence ID" value="NZ_JACVVD010000006.1"/>
</dbReference>
<dbReference type="EMBL" id="JACVVD010000006">
    <property type="protein sequence ID" value="MBD0381958.1"/>
    <property type="molecule type" value="Genomic_DNA"/>
</dbReference>
<feature type="domain" description="Phage tail collar" evidence="2">
    <location>
        <begin position="7"/>
        <end position="62"/>
    </location>
</feature>
<protein>
    <submittedName>
        <fullName evidence="3">Phage tail protein</fullName>
    </submittedName>
</protein>
<proteinExistence type="predicted"/>
<dbReference type="InterPro" id="IPR011083">
    <property type="entry name" value="Phage_tail_collar_dom"/>
</dbReference>
<evidence type="ECO:0000313" key="3">
    <source>
        <dbReference type="EMBL" id="MBD0381958.1"/>
    </source>
</evidence>
<dbReference type="Gene3D" id="3.90.1340.10">
    <property type="entry name" value="Phage tail collar domain"/>
    <property type="match status" value="1"/>
</dbReference>